<evidence type="ECO:0000256" key="4">
    <source>
        <dbReference type="ARBA" id="ARBA00022857"/>
    </source>
</evidence>
<keyword evidence="13" id="KW-1185">Reference proteome</keyword>
<feature type="binding site" evidence="8">
    <location>
        <position position="62"/>
    </location>
    <ligand>
        <name>shikimate</name>
        <dbReference type="ChEBI" id="CHEBI:36208"/>
    </ligand>
</feature>
<gene>
    <name evidence="8 12" type="primary">aroE</name>
    <name evidence="12" type="ORF">P6P90_04310</name>
</gene>
<feature type="binding site" evidence="8">
    <location>
        <position position="102"/>
    </location>
    <ligand>
        <name>shikimate</name>
        <dbReference type="ChEBI" id="CHEBI:36208"/>
    </ligand>
</feature>
<dbReference type="RefSeq" id="WP_124563329.1">
    <property type="nucleotide sequence ID" value="NZ_JARRRY010000001.1"/>
</dbReference>
<evidence type="ECO:0000259" key="10">
    <source>
        <dbReference type="Pfam" id="PF08501"/>
    </source>
</evidence>
<evidence type="ECO:0000256" key="2">
    <source>
        <dbReference type="ARBA" id="ARBA00012962"/>
    </source>
</evidence>
<dbReference type="GO" id="GO:0004764">
    <property type="term" value="F:shikimate 3-dehydrogenase (NADP+) activity"/>
    <property type="evidence" value="ECO:0007669"/>
    <property type="project" value="UniProtKB-EC"/>
</dbReference>
<dbReference type="PANTHER" id="PTHR21089:SF1">
    <property type="entry name" value="BIFUNCTIONAL 3-DEHYDROQUINATE DEHYDRATASE_SHIKIMATE DEHYDROGENASE, CHLOROPLASTIC"/>
    <property type="match status" value="1"/>
</dbReference>
<feature type="binding site" evidence="8">
    <location>
        <position position="244"/>
    </location>
    <ligand>
        <name>shikimate</name>
        <dbReference type="ChEBI" id="CHEBI:36208"/>
    </ligand>
</feature>
<comment type="catalytic activity">
    <reaction evidence="7 8">
        <text>shikimate + NADP(+) = 3-dehydroshikimate + NADPH + H(+)</text>
        <dbReference type="Rhea" id="RHEA:17737"/>
        <dbReference type="ChEBI" id="CHEBI:15378"/>
        <dbReference type="ChEBI" id="CHEBI:16630"/>
        <dbReference type="ChEBI" id="CHEBI:36208"/>
        <dbReference type="ChEBI" id="CHEBI:57783"/>
        <dbReference type="ChEBI" id="CHEBI:58349"/>
        <dbReference type="EC" id="1.1.1.25"/>
    </reaction>
</comment>
<dbReference type="CDD" id="cd01065">
    <property type="entry name" value="NAD_bind_Shikimate_DH"/>
    <property type="match status" value="1"/>
</dbReference>
<comment type="caution">
    <text evidence="12">The sequence shown here is derived from an EMBL/GenBank/DDBJ whole genome shotgun (WGS) entry which is preliminary data.</text>
</comment>
<dbReference type="InterPro" id="IPR013708">
    <property type="entry name" value="Shikimate_DH-bd_N"/>
</dbReference>
<feature type="binding site" evidence="8">
    <location>
        <position position="216"/>
    </location>
    <ligand>
        <name>shikimate</name>
        <dbReference type="ChEBI" id="CHEBI:36208"/>
    </ligand>
</feature>
<feature type="binding site" evidence="8">
    <location>
        <position position="87"/>
    </location>
    <ligand>
        <name>shikimate</name>
        <dbReference type="ChEBI" id="CHEBI:36208"/>
    </ligand>
</feature>
<dbReference type="InterPro" id="IPR036291">
    <property type="entry name" value="NAD(P)-bd_dom_sf"/>
</dbReference>
<reference evidence="12 13" key="1">
    <citation type="submission" date="2023-04" db="EMBL/GenBank/DDBJ databases">
        <title>Ectobacillus antri isolated from activated sludge.</title>
        <authorList>
            <person name="Yan P."/>
            <person name="Liu X."/>
        </authorList>
    </citation>
    <scope>NUCLEOTIDE SEQUENCE [LARGE SCALE GENOMIC DNA]</scope>
    <source>
        <strain evidence="12 13">C18H</strain>
    </source>
</reference>
<evidence type="ECO:0000313" key="13">
    <source>
        <dbReference type="Proteomes" id="UP001218246"/>
    </source>
</evidence>
<dbReference type="Pfam" id="PF01488">
    <property type="entry name" value="Shikimate_DH"/>
    <property type="match status" value="1"/>
</dbReference>
<keyword evidence="3 8" id="KW-0028">Amino-acid biosynthesis</keyword>
<feature type="binding site" evidence="8">
    <location>
        <position position="214"/>
    </location>
    <ligand>
        <name>NADP(+)</name>
        <dbReference type="ChEBI" id="CHEBI:58349"/>
    </ligand>
</feature>
<keyword evidence="6 8" id="KW-0057">Aromatic amino acid biosynthesis</keyword>
<comment type="pathway">
    <text evidence="1 8">Metabolic intermediate biosynthesis; chorismate biosynthesis; chorismate from D-erythrose 4-phosphate and phosphoenolpyruvate: step 4/7.</text>
</comment>
<feature type="binding site" evidence="8">
    <location>
        <begin position="150"/>
        <end position="155"/>
    </location>
    <ligand>
        <name>NADP(+)</name>
        <dbReference type="ChEBI" id="CHEBI:58349"/>
    </ligand>
</feature>
<dbReference type="SUPFAM" id="SSF51735">
    <property type="entry name" value="NAD(P)-binding Rossmann-fold domains"/>
    <property type="match status" value="1"/>
</dbReference>
<dbReference type="InterPro" id="IPR011342">
    <property type="entry name" value="Shikimate_DH"/>
</dbReference>
<keyword evidence="5 8" id="KW-0560">Oxidoreductase</keyword>
<dbReference type="SUPFAM" id="SSF53223">
    <property type="entry name" value="Aminoacid dehydrogenase-like, N-terminal domain"/>
    <property type="match status" value="1"/>
</dbReference>
<evidence type="ECO:0000256" key="8">
    <source>
        <dbReference type="HAMAP-Rule" id="MF_00222"/>
    </source>
</evidence>
<feature type="domain" description="Quinate/shikimate 5-dehydrogenase/glutamyl-tRNA reductase" evidence="9">
    <location>
        <begin position="113"/>
        <end position="188"/>
    </location>
</feature>
<evidence type="ECO:0000256" key="7">
    <source>
        <dbReference type="ARBA" id="ARBA00049442"/>
    </source>
</evidence>
<name>A0ABT6H2J8_9BACI</name>
<organism evidence="12 13">
    <name type="scientific">Ectobacillus antri</name>
    <dbReference type="NCBI Taxonomy" id="2486280"/>
    <lineage>
        <taxon>Bacteria</taxon>
        <taxon>Bacillati</taxon>
        <taxon>Bacillota</taxon>
        <taxon>Bacilli</taxon>
        <taxon>Bacillales</taxon>
        <taxon>Bacillaceae</taxon>
        <taxon>Ectobacillus</taxon>
    </lineage>
</organism>
<dbReference type="Gene3D" id="3.40.50.10860">
    <property type="entry name" value="Leucine Dehydrogenase, chain A, domain 1"/>
    <property type="match status" value="1"/>
</dbReference>
<dbReference type="NCBIfam" id="TIGR00507">
    <property type="entry name" value="aroE"/>
    <property type="match status" value="1"/>
</dbReference>
<dbReference type="InterPro" id="IPR046346">
    <property type="entry name" value="Aminoacid_DH-like_N_sf"/>
</dbReference>
<comment type="function">
    <text evidence="8">Involved in the biosynthesis of the chorismate, which leads to the biosynthesis of aromatic amino acids. Catalyzes the reversible NADPH linked reduction of 3-dehydroshikimate (DHSA) to yield shikimate (SA).</text>
</comment>
<dbReference type="InterPro" id="IPR022893">
    <property type="entry name" value="Shikimate_DH_fam"/>
</dbReference>
<accession>A0ABT6H2J8</accession>
<comment type="subunit">
    <text evidence="8">Homodimer.</text>
</comment>
<evidence type="ECO:0000256" key="6">
    <source>
        <dbReference type="ARBA" id="ARBA00023141"/>
    </source>
</evidence>
<sequence>MGRLYGVIGDPIGHSLSPAMHNDAFLHQDIDAHYEAFHIKEAELADAIQELRAKQIDGFNVTTPHKETIMQHLDEIDDLAKRIGAVNTVVRRGNRLIGYNTDGIGYVRALQELSGTVTDKRILLVGAGGACKAIYFSLASVGAKYVDIANRTAARAQAIVASGKLISRVFTPQEVNLEAYDIIINTTTVGMYPQVNETPVLVQSVKQHAVVSDIIYNPFETKLLQDAKRAGAMVQNGIDMFVYQGALAFELWTGIWPDVARMKKLVIQKLGG</sequence>
<keyword evidence="4 8" id="KW-0521">NADP</keyword>
<dbReference type="NCBIfam" id="NF001319">
    <property type="entry name" value="PRK00258.3-3"/>
    <property type="match status" value="1"/>
</dbReference>
<dbReference type="EMBL" id="JARULN010000002">
    <property type="protein sequence ID" value="MDG5753220.1"/>
    <property type="molecule type" value="Genomic_DNA"/>
</dbReference>
<dbReference type="EC" id="1.1.1.25" evidence="2 8"/>
<feature type="binding site" evidence="8">
    <location>
        <begin position="126"/>
        <end position="130"/>
    </location>
    <ligand>
        <name>NADP(+)</name>
        <dbReference type="ChEBI" id="CHEBI:58349"/>
    </ligand>
</feature>
<dbReference type="Proteomes" id="UP001218246">
    <property type="component" value="Unassembled WGS sequence"/>
</dbReference>
<evidence type="ECO:0000259" key="9">
    <source>
        <dbReference type="Pfam" id="PF01488"/>
    </source>
</evidence>
<evidence type="ECO:0000259" key="11">
    <source>
        <dbReference type="Pfam" id="PF18317"/>
    </source>
</evidence>
<dbReference type="InterPro" id="IPR006151">
    <property type="entry name" value="Shikm_DH/Glu-tRNA_Rdtase"/>
</dbReference>
<dbReference type="PANTHER" id="PTHR21089">
    <property type="entry name" value="SHIKIMATE DEHYDROGENASE"/>
    <property type="match status" value="1"/>
</dbReference>
<feature type="binding site" evidence="8">
    <location>
        <begin position="15"/>
        <end position="17"/>
    </location>
    <ligand>
        <name>shikimate</name>
        <dbReference type="ChEBI" id="CHEBI:36208"/>
    </ligand>
</feature>
<dbReference type="Pfam" id="PF08501">
    <property type="entry name" value="Shikimate_dh_N"/>
    <property type="match status" value="1"/>
</dbReference>
<protein>
    <recommendedName>
        <fullName evidence="2 8">Shikimate dehydrogenase (NADP(+))</fullName>
        <shortName evidence="8">SDH</shortName>
        <ecNumber evidence="2 8">1.1.1.25</ecNumber>
    </recommendedName>
</protein>
<feature type="binding site" evidence="8">
    <location>
        <position position="78"/>
    </location>
    <ligand>
        <name>NADP(+)</name>
        <dbReference type="ChEBI" id="CHEBI:58349"/>
    </ligand>
</feature>
<dbReference type="InterPro" id="IPR041121">
    <property type="entry name" value="SDH_C"/>
</dbReference>
<evidence type="ECO:0000256" key="1">
    <source>
        <dbReference type="ARBA" id="ARBA00004871"/>
    </source>
</evidence>
<feature type="domain" description="Shikimate dehydrogenase substrate binding N-terminal" evidence="10">
    <location>
        <begin position="7"/>
        <end position="89"/>
    </location>
</feature>
<comment type="similarity">
    <text evidence="8">Belongs to the shikimate dehydrogenase family.</text>
</comment>
<dbReference type="Pfam" id="PF18317">
    <property type="entry name" value="SDH_C"/>
    <property type="match status" value="1"/>
</dbReference>
<evidence type="ECO:0000256" key="3">
    <source>
        <dbReference type="ARBA" id="ARBA00022605"/>
    </source>
</evidence>
<evidence type="ECO:0000313" key="12">
    <source>
        <dbReference type="EMBL" id="MDG5753220.1"/>
    </source>
</evidence>
<feature type="active site" description="Proton acceptor" evidence="8">
    <location>
        <position position="66"/>
    </location>
</feature>
<feature type="domain" description="SDH C-terminal" evidence="11">
    <location>
        <begin position="237"/>
        <end position="266"/>
    </location>
</feature>
<evidence type="ECO:0000256" key="5">
    <source>
        <dbReference type="ARBA" id="ARBA00023002"/>
    </source>
</evidence>
<proteinExistence type="inferred from homology"/>
<dbReference type="Gene3D" id="3.40.50.720">
    <property type="entry name" value="NAD(P)-binding Rossmann-like Domain"/>
    <property type="match status" value="1"/>
</dbReference>
<feature type="binding site" evidence="8">
    <location>
        <position position="237"/>
    </location>
    <ligand>
        <name>NADP(+)</name>
        <dbReference type="ChEBI" id="CHEBI:58349"/>
    </ligand>
</feature>
<dbReference type="HAMAP" id="MF_00222">
    <property type="entry name" value="Shikimate_DH_AroE"/>
    <property type="match status" value="1"/>
</dbReference>